<dbReference type="EMBL" id="JBANMG010000006">
    <property type="protein sequence ID" value="KAK6952528.1"/>
    <property type="molecule type" value="Genomic_DNA"/>
</dbReference>
<feature type="transmembrane region" description="Helical" evidence="1">
    <location>
        <begin position="126"/>
        <end position="147"/>
    </location>
</feature>
<sequence>MMDYASSPQREPPETTIETLVQFCRKHVPVTNEKEEYYLYKEDLVSLKSREETARVDKFITEFLYNKPHKLIEESTRQNGGVTVLSTGKIGATVEVILVLTIVLLLLWPIYPLYLLCQSDITTPTLVLIMLIQFGSTGSFTYCLNYVTRPKRQELFAYSAGSVLSLFIKSNTR</sequence>
<proteinExistence type="predicted"/>
<dbReference type="PANTHER" id="PTHR34502">
    <property type="entry name" value="DUF6594 DOMAIN-CONTAINING PROTEIN-RELATED"/>
    <property type="match status" value="1"/>
</dbReference>
<reference evidence="3 4" key="1">
    <citation type="journal article" date="2024" name="Front Chem Biol">
        <title>Unveiling the potential of Daldinia eschscholtzii MFLUCC 19-0629 through bioactivity and bioinformatics studies for enhanced sustainable agriculture production.</title>
        <authorList>
            <person name="Brooks S."/>
            <person name="Weaver J.A."/>
            <person name="Klomchit A."/>
            <person name="Alharthi S.A."/>
            <person name="Onlamun T."/>
            <person name="Nurani R."/>
            <person name="Vong T.K."/>
            <person name="Alberti F."/>
            <person name="Greco C."/>
        </authorList>
    </citation>
    <scope>NUCLEOTIDE SEQUENCE [LARGE SCALE GENOMIC DNA]</scope>
    <source>
        <strain evidence="3">MFLUCC 19-0629</strain>
    </source>
</reference>
<accession>A0AAX6MIK8</accession>
<keyword evidence="1" id="KW-0812">Transmembrane</keyword>
<evidence type="ECO:0000256" key="1">
    <source>
        <dbReference type="SAM" id="Phobius"/>
    </source>
</evidence>
<dbReference type="Pfam" id="PF20237">
    <property type="entry name" value="DUF6594"/>
    <property type="match status" value="1"/>
</dbReference>
<dbReference type="AlphaFoldDB" id="A0AAX6MIK8"/>
<keyword evidence="4" id="KW-1185">Reference proteome</keyword>
<name>A0AAX6MIK8_9PEZI</name>
<evidence type="ECO:0000259" key="2">
    <source>
        <dbReference type="Pfam" id="PF20237"/>
    </source>
</evidence>
<feature type="transmembrane region" description="Helical" evidence="1">
    <location>
        <begin position="96"/>
        <end position="114"/>
    </location>
</feature>
<evidence type="ECO:0000313" key="4">
    <source>
        <dbReference type="Proteomes" id="UP001369815"/>
    </source>
</evidence>
<dbReference type="PANTHER" id="PTHR34502:SF3">
    <property type="entry name" value="DUF6594 DOMAIN-CONTAINING PROTEIN"/>
    <property type="match status" value="1"/>
</dbReference>
<keyword evidence="1" id="KW-0472">Membrane</keyword>
<dbReference type="Proteomes" id="UP001369815">
    <property type="component" value="Unassembled WGS sequence"/>
</dbReference>
<evidence type="ECO:0000313" key="3">
    <source>
        <dbReference type="EMBL" id="KAK6952528.1"/>
    </source>
</evidence>
<comment type="caution">
    <text evidence="3">The sequence shown here is derived from an EMBL/GenBank/DDBJ whole genome shotgun (WGS) entry which is preliminary data.</text>
</comment>
<protein>
    <recommendedName>
        <fullName evidence="2">DUF6594 domain-containing protein</fullName>
    </recommendedName>
</protein>
<keyword evidence="1" id="KW-1133">Transmembrane helix</keyword>
<organism evidence="3 4">
    <name type="scientific">Daldinia eschscholtzii</name>
    <dbReference type="NCBI Taxonomy" id="292717"/>
    <lineage>
        <taxon>Eukaryota</taxon>
        <taxon>Fungi</taxon>
        <taxon>Dikarya</taxon>
        <taxon>Ascomycota</taxon>
        <taxon>Pezizomycotina</taxon>
        <taxon>Sordariomycetes</taxon>
        <taxon>Xylariomycetidae</taxon>
        <taxon>Xylariales</taxon>
        <taxon>Hypoxylaceae</taxon>
        <taxon>Daldinia</taxon>
    </lineage>
</organism>
<dbReference type="InterPro" id="IPR046529">
    <property type="entry name" value="DUF6594"/>
</dbReference>
<feature type="domain" description="DUF6594" evidence="2">
    <location>
        <begin position="9"/>
        <end position="161"/>
    </location>
</feature>
<gene>
    <name evidence="3" type="ORF">Daesc_007068</name>
</gene>